<keyword evidence="2" id="KW-1133">Transmembrane helix</keyword>
<organism evidence="3 4">
    <name type="scientific">Pristionchus pacificus</name>
    <name type="common">Parasitic nematode worm</name>
    <dbReference type="NCBI Taxonomy" id="54126"/>
    <lineage>
        <taxon>Eukaryota</taxon>
        <taxon>Metazoa</taxon>
        <taxon>Ecdysozoa</taxon>
        <taxon>Nematoda</taxon>
        <taxon>Chromadorea</taxon>
        <taxon>Rhabditida</taxon>
        <taxon>Rhabditina</taxon>
        <taxon>Diplogasteromorpha</taxon>
        <taxon>Diplogasteroidea</taxon>
        <taxon>Neodiplogasteridae</taxon>
        <taxon>Pristionchus</taxon>
    </lineage>
</organism>
<feature type="compositionally biased region" description="Basic and acidic residues" evidence="1">
    <location>
        <begin position="67"/>
        <end position="85"/>
    </location>
</feature>
<evidence type="ECO:0000313" key="4">
    <source>
        <dbReference type="Proteomes" id="UP000005239"/>
    </source>
</evidence>
<gene>
    <name evidence="3" type="primary">WBGene00272941</name>
</gene>
<accession>A0A2A6C576</accession>
<keyword evidence="4" id="KW-1185">Reference proteome</keyword>
<proteinExistence type="predicted"/>
<dbReference type="EnsemblMetazoa" id="PPA34572.1">
    <property type="protein sequence ID" value="PPA34572.1"/>
    <property type="gene ID" value="WBGene00272941"/>
</dbReference>
<dbReference type="Proteomes" id="UP000005239">
    <property type="component" value="Unassembled WGS sequence"/>
</dbReference>
<evidence type="ECO:0000256" key="2">
    <source>
        <dbReference type="SAM" id="Phobius"/>
    </source>
</evidence>
<reference evidence="3" key="2">
    <citation type="submission" date="2022-06" db="UniProtKB">
        <authorList>
            <consortium name="EnsemblMetazoa"/>
        </authorList>
    </citation>
    <scope>IDENTIFICATION</scope>
    <source>
        <strain evidence="3">PS312</strain>
    </source>
</reference>
<dbReference type="AlphaFoldDB" id="A0A2A6C576"/>
<name>A0A2A6C576_PRIPA</name>
<reference evidence="4" key="1">
    <citation type="journal article" date="2008" name="Nat. Genet.">
        <title>The Pristionchus pacificus genome provides a unique perspective on nematode lifestyle and parasitism.</title>
        <authorList>
            <person name="Dieterich C."/>
            <person name="Clifton S.W."/>
            <person name="Schuster L.N."/>
            <person name="Chinwalla A."/>
            <person name="Delehaunty K."/>
            <person name="Dinkelacker I."/>
            <person name="Fulton L."/>
            <person name="Fulton R."/>
            <person name="Godfrey J."/>
            <person name="Minx P."/>
            <person name="Mitreva M."/>
            <person name="Roeseler W."/>
            <person name="Tian H."/>
            <person name="Witte H."/>
            <person name="Yang S.P."/>
            <person name="Wilson R.K."/>
            <person name="Sommer R.J."/>
        </authorList>
    </citation>
    <scope>NUCLEOTIDE SEQUENCE [LARGE SCALE GENOMIC DNA]</scope>
    <source>
        <strain evidence="4">PS312</strain>
    </source>
</reference>
<sequence length="191" mass="20432">MSASSRQAAARFTTADRMRKILPSTDPPLRPIEIHDGEHGSAAAMVVVEESVAMEILPRDSTFSSTPREKVETTPDLTPTKRDKTQCSVYGNPDGTLPPVPVTSTDPPPAMDALTSLPLQQPSNPQPIQLSRTWKCIVGAAAVAGAMIATLALFYGCLSAIRKKCSPTDPSTPFTDNAQFAEKGSICHDIR</sequence>
<evidence type="ECO:0000313" key="3">
    <source>
        <dbReference type="EnsemblMetazoa" id="PPA34572.1"/>
    </source>
</evidence>
<keyword evidence="2" id="KW-0812">Transmembrane</keyword>
<feature type="region of interest" description="Disordered" evidence="1">
    <location>
        <begin position="1"/>
        <end position="31"/>
    </location>
</feature>
<accession>A0A8R1UKJ7</accession>
<keyword evidence="2" id="KW-0472">Membrane</keyword>
<feature type="region of interest" description="Disordered" evidence="1">
    <location>
        <begin position="59"/>
        <end position="100"/>
    </location>
</feature>
<protein>
    <submittedName>
        <fullName evidence="3">Uncharacterized protein</fullName>
    </submittedName>
</protein>
<feature type="transmembrane region" description="Helical" evidence="2">
    <location>
        <begin position="137"/>
        <end position="158"/>
    </location>
</feature>
<evidence type="ECO:0000256" key="1">
    <source>
        <dbReference type="SAM" id="MobiDB-lite"/>
    </source>
</evidence>